<dbReference type="EMBL" id="FPAG01000002">
    <property type="protein sequence ID" value="SFS55261.1"/>
    <property type="molecule type" value="Genomic_DNA"/>
</dbReference>
<proteinExistence type="predicted"/>
<evidence type="ECO:0000313" key="3">
    <source>
        <dbReference type="EMBL" id="SFS55261.1"/>
    </source>
</evidence>
<dbReference type="AlphaFoldDB" id="A0A1I6QRZ6"/>
<dbReference type="InterPro" id="IPR028098">
    <property type="entry name" value="Glyco_trans_4-like_N"/>
</dbReference>
<dbReference type="OrthoDB" id="9790710at2"/>
<dbReference type="InterPro" id="IPR001296">
    <property type="entry name" value="Glyco_trans_1"/>
</dbReference>
<name>A0A1I6QRZ6_9FLAO</name>
<dbReference type="CDD" id="cd03801">
    <property type="entry name" value="GT4_PimA-like"/>
    <property type="match status" value="1"/>
</dbReference>
<protein>
    <submittedName>
        <fullName evidence="3">Glycosyltransferase involved in cell wall bisynthesis</fullName>
    </submittedName>
</protein>
<dbReference type="Gene3D" id="3.40.50.2000">
    <property type="entry name" value="Glycogen Phosphorylase B"/>
    <property type="match status" value="2"/>
</dbReference>
<feature type="domain" description="Glycosyltransferase subfamily 4-like N-terminal" evidence="2">
    <location>
        <begin position="14"/>
        <end position="214"/>
    </location>
</feature>
<dbReference type="GO" id="GO:0016757">
    <property type="term" value="F:glycosyltransferase activity"/>
    <property type="evidence" value="ECO:0007669"/>
    <property type="project" value="InterPro"/>
</dbReference>
<evidence type="ECO:0000259" key="2">
    <source>
        <dbReference type="Pfam" id="PF13439"/>
    </source>
</evidence>
<dbReference type="PANTHER" id="PTHR12526:SF638">
    <property type="entry name" value="SPORE COAT PROTEIN SA"/>
    <property type="match status" value="1"/>
</dbReference>
<dbReference type="SUPFAM" id="SSF53756">
    <property type="entry name" value="UDP-Glycosyltransferase/glycogen phosphorylase"/>
    <property type="match status" value="1"/>
</dbReference>
<dbReference type="Pfam" id="PF13439">
    <property type="entry name" value="Glyco_transf_4"/>
    <property type="match status" value="1"/>
</dbReference>
<accession>A0A1I6QRZ6</accession>
<evidence type="ECO:0000313" key="4">
    <source>
        <dbReference type="Proteomes" id="UP000183209"/>
    </source>
</evidence>
<dbReference type="Pfam" id="PF00534">
    <property type="entry name" value="Glycos_transf_1"/>
    <property type="match status" value="1"/>
</dbReference>
<feature type="domain" description="Glycosyl transferase family 1" evidence="1">
    <location>
        <begin position="229"/>
        <end position="387"/>
    </location>
</feature>
<dbReference type="RefSeq" id="WP_074977105.1">
    <property type="nucleotide sequence ID" value="NZ_FPAG01000002.1"/>
</dbReference>
<sequence length="420" mass="48815">MKVLQINNYHFIKGGSETVYLKTGELLEKRGHDVVYFSSLVGIDKDNLLYKSNVYLTKGNDFKKSVRKKVSSIISYFYSKRSYKDLKALLRKEKPDIAHLHIFYGNLSSSILKALKEESIPIVMSVHEYRMLCPVSVLYNKNGNICEKCAGGNYIPCVKYKCKNDSYLQSFIQALEAKFRDEYFDYKNFIDHFIMVSEFIYNKHIQYYPQLRDKSSKLYNFQCIDFQKVNSFLNKKVDLVYFGRLSKEKGIITLINAIRNMKDVSLRIIGDGPEYENIKELINKNDLNIRVKLIGYSSGEELWNYISEAKFVVVPSEWYENNPMTVIESQLMGIPVIGSKIGGIPEIIQNGQGFLFKAGSEEDLMDKIYLALGMEENEYNKMTKRVRDFANSVFSEDKHYESLLNIYTDVQKNYNLNIEN</sequence>
<gene>
    <name evidence="3" type="ORF">SAMN04487906_0826</name>
</gene>
<reference evidence="3 4" key="1">
    <citation type="submission" date="2016-10" db="EMBL/GenBank/DDBJ databases">
        <authorList>
            <person name="de Groot N.N."/>
        </authorList>
    </citation>
    <scope>NUCLEOTIDE SEQUENCE [LARGE SCALE GENOMIC DNA]</scope>
    <source>
        <strain evidence="3 4">CGMCC 1.6114</strain>
    </source>
</reference>
<keyword evidence="3" id="KW-0808">Transferase</keyword>
<evidence type="ECO:0000259" key="1">
    <source>
        <dbReference type="Pfam" id="PF00534"/>
    </source>
</evidence>
<organism evidence="3 4">
    <name type="scientific">Zhouia amylolytica</name>
    <dbReference type="NCBI Taxonomy" id="376730"/>
    <lineage>
        <taxon>Bacteria</taxon>
        <taxon>Pseudomonadati</taxon>
        <taxon>Bacteroidota</taxon>
        <taxon>Flavobacteriia</taxon>
        <taxon>Flavobacteriales</taxon>
        <taxon>Flavobacteriaceae</taxon>
        <taxon>Zhouia</taxon>
    </lineage>
</organism>
<dbReference type="Proteomes" id="UP000183209">
    <property type="component" value="Unassembled WGS sequence"/>
</dbReference>
<dbReference type="PANTHER" id="PTHR12526">
    <property type="entry name" value="GLYCOSYLTRANSFERASE"/>
    <property type="match status" value="1"/>
</dbReference>